<protein>
    <recommendedName>
        <fullName evidence="3">Endonuclease/exonuclease/phosphatase</fullName>
    </recommendedName>
</protein>
<dbReference type="Proteomes" id="UP001372338">
    <property type="component" value="Unassembled WGS sequence"/>
</dbReference>
<dbReference type="EMBL" id="JAYWIO010000004">
    <property type="protein sequence ID" value="KAK7268634.1"/>
    <property type="molecule type" value="Genomic_DNA"/>
</dbReference>
<dbReference type="SUPFAM" id="SSF56219">
    <property type="entry name" value="DNase I-like"/>
    <property type="match status" value="1"/>
</dbReference>
<comment type="caution">
    <text evidence="1">The sequence shown here is derived from an EMBL/GenBank/DDBJ whole genome shotgun (WGS) entry which is preliminary data.</text>
</comment>
<accession>A0AAN9F2T6</accession>
<dbReference type="Gene3D" id="3.60.10.10">
    <property type="entry name" value="Endonuclease/exonuclease/phosphatase"/>
    <property type="match status" value="1"/>
</dbReference>
<keyword evidence="2" id="KW-1185">Reference proteome</keyword>
<evidence type="ECO:0000313" key="1">
    <source>
        <dbReference type="EMBL" id="KAK7268634.1"/>
    </source>
</evidence>
<reference evidence="1 2" key="1">
    <citation type="submission" date="2024-01" db="EMBL/GenBank/DDBJ databases">
        <title>The genomes of 5 underutilized Papilionoideae crops provide insights into root nodulation and disease resistanc.</title>
        <authorList>
            <person name="Yuan L."/>
        </authorList>
    </citation>
    <scope>NUCLEOTIDE SEQUENCE [LARGE SCALE GENOMIC DNA]</scope>
    <source>
        <strain evidence="1">ZHUSHIDOU_FW_LH</strain>
        <tissue evidence="1">Leaf</tissue>
    </source>
</reference>
<evidence type="ECO:0008006" key="3">
    <source>
        <dbReference type="Google" id="ProtNLM"/>
    </source>
</evidence>
<dbReference type="InterPro" id="IPR036691">
    <property type="entry name" value="Endo/exonu/phosph_ase_sf"/>
</dbReference>
<gene>
    <name evidence="1" type="ORF">RIF29_21336</name>
</gene>
<proteinExistence type="predicted"/>
<name>A0AAN9F2T6_CROPI</name>
<evidence type="ECO:0000313" key="2">
    <source>
        <dbReference type="Proteomes" id="UP001372338"/>
    </source>
</evidence>
<dbReference type="AlphaFoldDB" id="A0AAN9F2T6"/>
<organism evidence="1 2">
    <name type="scientific">Crotalaria pallida</name>
    <name type="common">Smooth rattlebox</name>
    <name type="synonym">Crotalaria striata</name>
    <dbReference type="NCBI Taxonomy" id="3830"/>
    <lineage>
        <taxon>Eukaryota</taxon>
        <taxon>Viridiplantae</taxon>
        <taxon>Streptophyta</taxon>
        <taxon>Embryophyta</taxon>
        <taxon>Tracheophyta</taxon>
        <taxon>Spermatophyta</taxon>
        <taxon>Magnoliopsida</taxon>
        <taxon>eudicotyledons</taxon>
        <taxon>Gunneridae</taxon>
        <taxon>Pentapetalae</taxon>
        <taxon>rosids</taxon>
        <taxon>fabids</taxon>
        <taxon>Fabales</taxon>
        <taxon>Fabaceae</taxon>
        <taxon>Papilionoideae</taxon>
        <taxon>50 kb inversion clade</taxon>
        <taxon>genistoids sensu lato</taxon>
        <taxon>core genistoids</taxon>
        <taxon>Crotalarieae</taxon>
        <taxon>Crotalaria</taxon>
    </lineage>
</organism>
<sequence>METKKKVELQVLHFMKGLNGFFAIDCIGHASAVNLVQVAGLTILWGSRLNVDVGSSSLHHIDLMVIVPDLNERLCVTCLYGYAEANEKFKFWDLLTSFSKAATLPWLTIGDFNQVLRPEDKLGGNAI</sequence>